<organism evidence="2 3">
    <name type="scientific">Gigaspora margarita</name>
    <dbReference type="NCBI Taxonomy" id="4874"/>
    <lineage>
        <taxon>Eukaryota</taxon>
        <taxon>Fungi</taxon>
        <taxon>Fungi incertae sedis</taxon>
        <taxon>Mucoromycota</taxon>
        <taxon>Glomeromycotina</taxon>
        <taxon>Glomeromycetes</taxon>
        <taxon>Diversisporales</taxon>
        <taxon>Gigasporaceae</taxon>
        <taxon>Gigaspora</taxon>
    </lineage>
</organism>
<protein>
    <submittedName>
        <fullName evidence="2">18206_t:CDS:1</fullName>
    </submittedName>
</protein>
<dbReference type="EMBL" id="CAJVQB010068562">
    <property type="protein sequence ID" value="CAG8842304.1"/>
    <property type="molecule type" value="Genomic_DNA"/>
</dbReference>
<proteinExistence type="predicted"/>
<feature type="compositionally biased region" description="Acidic residues" evidence="1">
    <location>
        <begin position="58"/>
        <end position="68"/>
    </location>
</feature>
<evidence type="ECO:0000313" key="3">
    <source>
        <dbReference type="Proteomes" id="UP000789901"/>
    </source>
</evidence>
<gene>
    <name evidence="2" type="ORF">GMARGA_LOCUS35909</name>
</gene>
<accession>A0ABN7WW67</accession>
<feature type="region of interest" description="Disordered" evidence="1">
    <location>
        <begin position="48"/>
        <end position="68"/>
    </location>
</feature>
<feature type="non-terminal residue" evidence="2">
    <location>
        <position position="1"/>
    </location>
</feature>
<name>A0ABN7WW67_GIGMA</name>
<feature type="non-terminal residue" evidence="2">
    <location>
        <position position="68"/>
    </location>
</feature>
<dbReference type="Proteomes" id="UP000789901">
    <property type="component" value="Unassembled WGS sequence"/>
</dbReference>
<reference evidence="2 3" key="1">
    <citation type="submission" date="2021-06" db="EMBL/GenBank/DDBJ databases">
        <authorList>
            <person name="Kallberg Y."/>
            <person name="Tangrot J."/>
            <person name="Rosling A."/>
        </authorList>
    </citation>
    <scope>NUCLEOTIDE SEQUENCE [LARGE SCALE GENOMIC DNA]</scope>
    <source>
        <strain evidence="2 3">120-4 pot B 10/14</strain>
    </source>
</reference>
<evidence type="ECO:0000313" key="2">
    <source>
        <dbReference type="EMBL" id="CAG8842304.1"/>
    </source>
</evidence>
<keyword evidence="3" id="KW-1185">Reference proteome</keyword>
<evidence type="ECO:0000256" key="1">
    <source>
        <dbReference type="SAM" id="MobiDB-lite"/>
    </source>
</evidence>
<sequence length="68" mass="7546">IAVSQKMGVIRVKQLAQTNEIKDAYPNIGDFRFSNTLGEDLENVNEESIGELNVNDISGEEYEEAEGN</sequence>
<comment type="caution">
    <text evidence="2">The sequence shown here is derived from an EMBL/GenBank/DDBJ whole genome shotgun (WGS) entry which is preliminary data.</text>
</comment>